<organism evidence="6">
    <name type="scientific">marine metagenome</name>
    <dbReference type="NCBI Taxonomy" id="408172"/>
    <lineage>
        <taxon>unclassified sequences</taxon>
        <taxon>metagenomes</taxon>
        <taxon>ecological metagenomes</taxon>
    </lineage>
</organism>
<dbReference type="Pfam" id="PF08100">
    <property type="entry name" value="Dimerisation"/>
    <property type="match status" value="1"/>
</dbReference>
<feature type="domain" description="O-methyltransferase C-terminal" evidence="4">
    <location>
        <begin position="161"/>
        <end position="239"/>
    </location>
</feature>
<reference evidence="6" key="1">
    <citation type="submission" date="2018-05" db="EMBL/GenBank/DDBJ databases">
        <authorList>
            <person name="Lanie J.A."/>
            <person name="Ng W.-L."/>
            <person name="Kazmierczak K.M."/>
            <person name="Andrzejewski T.M."/>
            <person name="Davidsen T.M."/>
            <person name="Wayne K.J."/>
            <person name="Tettelin H."/>
            <person name="Glass J.I."/>
            <person name="Rusch D."/>
            <person name="Podicherti R."/>
            <person name="Tsui H.-C.T."/>
            <person name="Winkler M.E."/>
        </authorList>
    </citation>
    <scope>NUCLEOTIDE SEQUENCE</scope>
</reference>
<dbReference type="PANTHER" id="PTHR43712">
    <property type="entry name" value="PUTATIVE (AFU_ORTHOLOGUE AFUA_4G14580)-RELATED"/>
    <property type="match status" value="1"/>
</dbReference>
<dbReference type="GO" id="GO:0046983">
    <property type="term" value="F:protein dimerization activity"/>
    <property type="evidence" value="ECO:0007669"/>
    <property type="project" value="InterPro"/>
</dbReference>
<evidence type="ECO:0000256" key="3">
    <source>
        <dbReference type="ARBA" id="ARBA00022691"/>
    </source>
</evidence>
<evidence type="ECO:0000256" key="1">
    <source>
        <dbReference type="ARBA" id="ARBA00022603"/>
    </source>
</evidence>
<evidence type="ECO:0000259" key="4">
    <source>
        <dbReference type="Pfam" id="PF00891"/>
    </source>
</evidence>
<accession>A0A382RSA7</accession>
<keyword evidence="3" id="KW-0949">S-adenosyl-L-methionine</keyword>
<dbReference type="AlphaFoldDB" id="A0A382RSA7"/>
<dbReference type="CDD" id="cd02440">
    <property type="entry name" value="AdoMet_MTases"/>
    <property type="match status" value="1"/>
</dbReference>
<dbReference type="SUPFAM" id="SSF53335">
    <property type="entry name" value="S-adenosyl-L-methionine-dependent methyltransferases"/>
    <property type="match status" value="1"/>
</dbReference>
<dbReference type="Gene3D" id="1.10.10.10">
    <property type="entry name" value="Winged helix-like DNA-binding domain superfamily/Winged helix DNA-binding domain"/>
    <property type="match status" value="1"/>
</dbReference>
<evidence type="ECO:0000313" key="6">
    <source>
        <dbReference type="EMBL" id="SVD00569.1"/>
    </source>
</evidence>
<proteinExistence type="predicted"/>
<dbReference type="PANTHER" id="PTHR43712:SF2">
    <property type="entry name" value="O-METHYLTRANSFERASE CICE"/>
    <property type="match status" value="1"/>
</dbReference>
<keyword evidence="2" id="KW-0808">Transferase</keyword>
<dbReference type="InterPro" id="IPR012967">
    <property type="entry name" value="COMT_dimerisation"/>
</dbReference>
<dbReference type="InterPro" id="IPR036388">
    <property type="entry name" value="WH-like_DNA-bd_sf"/>
</dbReference>
<dbReference type="InterPro" id="IPR029063">
    <property type="entry name" value="SAM-dependent_MTases_sf"/>
</dbReference>
<dbReference type="GO" id="GO:0032259">
    <property type="term" value="P:methylation"/>
    <property type="evidence" value="ECO:0007669"/>
    <property type="project" value="UniProtKB-KW"/>
</dbReference>
<keyword evidence="1" id="KW-0489">Methyltransferase</keyword>
<dbReference type="Gene3D" id="3.40.50.150">
    <property type="entry name" value="Vaccinia Virus protein VP39"/>
    <property type="match status" value="1"/>
</dbReference>
<evidence type="ECO:0000259" key="5">
    <source>
        <dbReference type="Pfam" id="PF08100"/>
    </source>
</evidence>
<dbReference type="EMBL" id="UINC01123831">
    <property type="protein sequence ID" value="SVD00569.1"/>
    <property type="molecule type" value="Genomic_DNA"/>
</dbReference>
<dbReference type="InterPro" id="IPR036390">
    <property type="entry name" value="WH_DNA-bd_sf"/>
</dbReference>
<protein>
    <recommendedName>
        <fullName evidence="7">O-methyltransferase domain-containing protein</fullName>
    </recommendedName>
</protein>
<feature type="domain" description="O-methyltransferase dimerisation" evidence="5">
    <location>
        <begin position="12"/>
        <end position="78"/>
    </location>
</feature>
<dbReference type="PROSITE" id="PS51683">
    <property type="entry name" value="SAM_OMT_II"/>
    <property type="match status" value="1"/>
</dbReference>
<feature type="non-terminal residue" evidence="6">
    <location>
        <position position="239"/>
    </location>
</feature>
<gene>
    <name evidence="6" type="ORF">METZ01_LOCUS353423</name>
</gene>
<evidence type="ECO:0008006" key="7">
    <source>
        <dbReference type="Google" id="ProtNLM"/>
    </source>
</evidence>
<dbReference type="SUPFAM" id="SSF46785">
    <property type="entry name" value="Winged helix' DNA-binding domain"/>
    <property type="match status" value="1"/>
</dbReference>
<evidence type="ECO:0000256" key="2">
    <source>
        <dbReference type="ARBA" id="ARBA00022679"/>
    </source>
</evidence>
<name>A0A382RSA7_9ZZZZ</name>
<dbReference type="InterPro" id="IPR016461">
    <property type="entry name" value="COMT-like"/>
</dbReference>
<dbReference type="Pfam" id="PF00891">
    <property type="entry name" value="Methyltransf_2"/>
    <property type="match status" value="1"/>
</dbReference>
<dbReference type="InterPro" id="IPR001077">
    <property type="entry name" value="COMT_C"/>
</dbReference>
<dbReference type="GO" id="GO:0008171">
    <property type="term" value="F:O-methyltransferase activity"/>
    <property type="evidence" value="ECO:0007669"/>
    <property type="project" value="InterPro"/>
</dbReference>
<sequence>MNVISSPLELVQLLVGYQPPAVLRAASQLGLFDALTDQPQPVSEIANQLAVDSSNLNTLLAALHQLGLVSISGDGFAATPFTFGHLRSNSDLDMVIKKEAFFAEAWLGLDEVIRSGRPILAPWKERLHTQSDQTKEFLYALDALARFTGPALAELPELVPGRILDVGGGLGTYARMLAEAGSTMVLVDLPEVIDLARSHLADLPNGTVELVAADIFSEPACGIETESVDAALVSHMLHD</sequence>